<dbReference type="Pfam" id="PF00076">
    <property type="entry name" value="RRM_1"/>
    <property type="match status" value="1"/>
</dbReference>
<dbReference type="Gene3D" id="3.30.70.330">
    <property type="match status" value="1"/>
</dbReference>
<dbReference type="InterPro" id="IPR035979">
    <property type="entry name" value="RBD_domain_sf"/>
</dbReference>
<evidence type="ECO:0000313" key="4">
    <source>
        <dbReference type="Proteomes" id="UP000010556"/>
    </source>
</evidence>
<evidence type="ECO:0000259" key="2">
    <source>
        <dbReference type="PROSITE" id="PS50102"/>
    </source>
</evidence>
<sequence length="105" mass="11626">MAKQKAAPEAKKQNVEATEPTMTLNLFVGNLNFSKSAPELKMGISDVFAKNDLAVVDVRIGVCQKFGYLDFESAEDLEKALELTGLKVFGNEIKQEKTKEEDSKK</sequence>
<evidence type="ECO:0000313" key="3">
    <source>
        <dbReference type="EMBL" id="ELK33461.1"/>
    </source>
</evidence>
<dbReference type="FunFam" id="3.30.70.330:FF:000333">
    <property type="entry name" value="Nucleolin"/>
    <property type="match status" value="1"/>
</dbReference>
<accession>L5M517</accession>
<dbReference type="EMBL" id="KB104295">
    <property type="protein sequence ID" value="ELK33461.1"/>
    <property type="molecule type" value="Genomic_DNA"/>
</dbReference>
<dbReference type="GO" id="GO:0003723">
    <property type="term" value="F:RNA binding"/>
    <property type="evidence" value="ECO:0007669"/>
    <property type="project" value="UniProtKB-UniRule"/>
</dbReference>
<dbReference type="InterPro" id="IPR000504">
    <property type="entry name" value="RRM_dom"/>
</dbReference>
<organism evidence="3 4">
    <name type="scientific">Myotis davidii</name>
    <name type="common">David's myotis</name>
    <dbReference type="NCBI Taxonomy" id="225400"/>
    <lineage>
        <taxon>Eukaryota</taxon>
        <taxon>Metazoa</taxon>
        <taxon>Chordata</taxon>
        <taxon>Craniata</taxon>
        <taxon>Vertebrata</taxon>
        <taxon>Euteleostomi</taxon>
        <taxon>Mammalia</taxon>
        <taxon>Eutheria</taxon>
        <taxon>Laurasiatheria</taxon>
        <taxon>Chiroptera</taxon>
        <taxon>Yangochiroptera</taxon>
        <taxon>Vespertilionidae</taxon>
        <taxon>Myotis</taxon>
    </lineage>
</organism>
<keyword evidence="1" id="KW-0694">RNA-binding</keyword>
<dbReference type="InterPro" id="IPR012677">
    <property type="entry name" value="Nucleotide-bd_a/b_plait_sf"/>
</dbReference>
<dbReference type="Proteomes" id="UP000010556">
    <property type="component" value="Unassembled WGS sequence"/>
</dbReference>
<reference evidence="4" key="1">
    <citation type="journal article" date="2013" name="Science">
        <title>Comparative analysis of bat genomes provides insight into the evolution of flight and immunity.</title>
        <authorList>
            <person name="Zhang G."/>
            <person name="Cowled C."/>
            <person name="Shi Z."/>
            <person name="Huang Z."/>
            <person name="Bishop-Lilly K.A."/>
            <person name="Fang X."/>
            <person name="Wynne J.W."/>
            <person name="Xiong Z."/>
            <person name="Baker M.L."/>
            <person name="Zhao W."/>
            <person name="Tachedjian M."/>
            <person name="Zhu Y."/>
            <person name="Zhou P."/>
            <person name="Jiang X."/>
            <person name="Ng J."/>
            <person name="Yang L."/>
            <person name="Wu L."/>
            <person name="Xiao J."/>
            <person name="Feng Y."/>
            <person name="Chen Y."/>
            <person name="Sun X."/>
            <person name="Zhang Y."/>
            <person name="Marsh G.A."/>
            <person name="Crameri G."/>
            <person name="Broder C.C."/>
            <person name="Frey K.G."/>
            <person name="Wang L.F."/>
            <person name="Wang J."/>
        </authorList>
    </citation>
    <scope>NUCLEOTIDE SEQUENCE [LARGE SCALE GENOMIC DNA]</scope>
</reference>
<evidence type="ECO:0000256" key="1">
    <source>
        <dbReference type="PROSITE-ProRule" id="PRU00176"/>
    </source>
</evidence>
<keyword evidence="4" id="KW-1185">Reference proteome</keyword>
<feature type="domain" description="RRM" evidence="2">
    <location>
        <begin position="24"/>
        <end position="100"/>
    </location>
</feature>
<dbReference type="SUPFAM" id="SSF54928">
    <property type="entry name" value="RNA-binding domain, RBD"/>
    <property type="match status" value="1"/>
</dbReference>
<name>L5M517_MYODS</name>
<dbReference type="AlphaFoldDB" id="L5M517"/>
<proteinExistence type="predicted"/>
<dbReference type="PROSITE" id="PS50102">
    <property type="entry name" value="RRM"/>
    <property type="match status" value="1"/>
</dbReference>
<gene>
    <name evidence="3" type="ORF">MDA_GLEAN10003430</name>
</gene>
<protein>
    <submittedName>
        <fullName evidence="3">Nucleolin</fullName>
    </submittedName>
</protein>